<keyword evidence="14" id="KW-1185">Reference proteome</keyword>
<keyword evidence="5 7" id="KW-0446">Lipid-binding</keyword>
<keyword evidence="3 7" id="KW-0547">Nucleotide-binding</keyword>
<evidence type="ECO:0000256" key="2">
    <source>
        <dbReference type="ARBA" id="ARBA00022705"/>
    </source>
</evidence>
<dbReference type="KEGG" id="dmm:dnm_092400"/>
<comment type="caution">
    <text evidence="7">Lacks conserved residue(s) required for the propagation of feature annotation.</text>
</comment>
<evidence type="ECO:0000256" key="7">
    <source>
        <dbReference type="HAMAP-Rule" id="MF_00377"/>
    </source>
</evidence>
<feature type="binding site" evidence="7">
    <location>
        <position position="165"/>
    </location>
    <ligand>
        <name>ATP</name>
        <dbReference type="ChEBI" id="CHEBI:30616"/>
    </ligand>
</feature>
<organism evidence="13 14">
    <name type="scientific">Desulfonema magnum</name>
    <dbReference type="NCBI Taxonomy" id="45655"/>
    <lineage>
        <taxon>Bacteria</taxon>
        <taxon>Pseudomonadati</taxon>
        <taxon>Thermodesulfobacteriota</taxon>
        <taxon>Desulfobacteria</taxon>
        <taxon>Desulfobacterales</taxon>
        <taxon>Desulfococcaceae</taxon>
        <taxon>Desulfonema</taxon>
    </lineage>
</organism>
<dbReference type="GO" id="GO:0003688">
    <property type="term" value="F:DNA replication origin binding"/>
    <property type="evidence" value="ECO:0007669"/>
    <property type="project" value="UniProtKB-UniRule"/>
</dbReference>
<dbReference type="GO" id="GO:0005737">
    <property type="term" value="C:cytoplasm"/>
    <property type="evidence" value="ECO:0007669"/>
    <property type="project" value="UniProtKB-SubCell"/>
</dbReference>
<feature type="binding site" evidence="7">
    <location>
        <position position="167"/>
    </location>
    <ligand>
        <name>ATP</name>
        <dbReference type="ChEBI" id="CHEBI:30616"/>
    </ligand>
</feature>
<dbReference type="SUPFAM" id="SSF48295">
    <property type="entry name" value="TrpR-like"/>
    <property type="match status" value="1"/>
</dbReference>
<dbReference type="CDD" id="cd00009">
    <property type="entry name" value="AAA"/>
    <property type="match status" value="1"/>
</dbReference>
<dbReference type="CDD" id="cd06571">
    <property type="entry name" value="Bac_DnaA_C"/>
    <property type="match status" value="1"/>
</dbReference>
<evidence type="ECO:0000256" key="11">
    <source>
        <dbReference type="SAM" id="MobiDB-lite"/>
    </source>
</evidence>
<comment type="function">
    <text evidence="7 9">Plays an essential role in the initiation and regulation of chromosomal replication. ATP-DnaA binds to the origin of replication (oriC) to initiate formation of the DNA replication initiation complex once per cell cycle. Binds the DnaA box (a 9 base pair repeat at the origin) and separates the double-stranded (ds)DNA. Forms a right-handed helical filament on oriC DNA; dsDNA binds to the exterior of the filament while single-stranded (ss)DNA is stabiized in the filament's interior. The ATP-DnaA-oriC complex binds and stabilizes one strand of the AT-rich DNA unwinding element (DUE), permitting loading of DNA polymerase. After initiation quickly degrades to an ADP-DnaA complex that is not apt for DNA replication. Binds acidic phospholipids.</text>
</comment>
<evidence type="ECO:0000256" key="10">
    <source>
        <dbReference type="RuleBase" id="RU004227"/>
    </source>
</evidence>
<dbReference type="GO" id="GO:0005524">
    <property type="term" value="F:ATP binding"/>
    <property type="evidence" value="ECO:0007669"/>
    <property type="project" value="UniProtKB-UniRule"/>
</dbReference>
<feature type="region of interest" description="Domain I, interacts with DnaA modulators" evidence="7">
    <location>
        <begin position="1"/>
        <end position="95"/>
    </location>
</feature>
<dbReference type="InterPro" id="IPR018312">
    <property type="entry name" value="Chromosome_initiator_DnaA_CS"/>
</dbReference>
<dbReference type="InterPro" id="IPR020591">
    <property type="entry name" value="Chromosome_initiator_DnaA-like"/>
</dbReference>
<keyword evidence="1 7" id="KW-0963">Cytoplasm</keyword>
<dbReference type="Gene3D" id="3.40.50.300">
    <property type="entry name" value="P-loop containing nucleotide triphosphate hydrolases"/>
    <property type="match status" value="1"/>
</dbReference>
<evidence type="ECO:0000313" key="13">
    <source>
        <dbReference type="EMBL" id="QTA93143.1"/>
    </source>
</evidence>
<dbReference type="Pfam" id="PF08299">
    <property type="entry name" value="Bac_DnaA_C"/>
    <property type="match status" value="1"/>
</dbReference>
<evidence type="ECO:0000313" key="14">
    <source>
        <dbReference type="Proteomes" id="UP000663722"/>
    </source>
</evidence>
<dbReference type="InterPro" id="IPR001957">
    <property type="entry name" value="Chromosome_initiator_DnaA"/>
</dbReference>
<dbReference type="GO" id="GO:0005886">
    <property type="term" value="C:plasma membrane"/>
    <property type="evidence" value="ECO:0007669"/>
    <property type="project" value="TreeGrafter"/>
</dbReference>
<dbReference type="InterPro" id="IPR038454">
    <property type="entry name" value="DnaA_N_sf"/>
</dbReference>
<feature type="binding site" evidence="7">
    <location>
        <position position="168"/>
    </location>
    <ligand>
        <name>ATP</name>
        <dbReference type="ChEBI" id="CHEBI:30616"/>
    </ligand>
</feature>
<dbReference type="PROSITE" id="PS01008">
    <property type="entry name" value="DNAA"/>
    <property type="match status" value="1"/>
</dbReference>
<dbReference type="InterPro" id="IPR024633">
    <property type="entry name" value="DnaA_N_dom"/>
</dbReference>
<dbReference type="AlphaFoldDB" id="A0A975BWU1"/>
<keyword evidence="2 7" id="KW-0235">DNA replication</keyword>
<sequence>MQKLWEKAKTALKKSVPVHTYKMWIEPVDFKKSEEGKIVLACPNFFSKKRVQDHYGALIESEINKISKKPCKLLIEISEKKEAVKKKKSKKSDKSDKSDKLEPDLQLTLPTANPPESRGRLLRRDFTLDRFVVSNNNDFAYSAALSLASREDPNQNSLYLLSDTGMGKSHLSQAIGHYILSKRPFDRVYYATAEDFMNEMVHAFRTNSVDQFKEKYRNHCDVLLLEDIQFLTGKERTQIELALALDYLLNADKKIIFTSCYLPTDIPKMNEQLKSRISSSLISNIDPPDFRTRVKILQKKARENGYKMPRDITDYLASELSDNVRQLESGLIGVTAKSSLLGRPIDIGLAESVVKNITVNRPRPTVTIDLIKELVCRHYNLSIDEIISRSRKKSIVWPRQMAIYLSRKYTEQPLQFIGKNFNRYHATVLHSVAAVEKGLKGDSSVRKQMEYLCGKLEAEKL</sequence>
<feature type="compositionally biased region" description="Basic and acidic residues" evidence="11">
    <location>
        <begin position="92"/>
        <end position="103"/>
    </location>
</feature>
<dbReference type="SMART" id="SM00760">
    <property type="entry name" value="Bac_DnaA_C"/>
    <property type="match status" value="1"/>
</dbReference>
<dbReference type="Pfam" id="PF11638">
    <property type="entry name" value="DnaA_N"/>
    <property type="match status" value="1"/>
</dbReference>
<dbReference type="Gene3D" id="3.30.300.180">
    <property type="match status" value="1"/>
</dbReference>
<evidence type="ECO:0000256" key="9">
    <source>
        <dbReference type="RuleBase" id="RU000577"/>
    </source>
</evidence>
<evidence type="ECO:0000259" key="12">
    <source>
        <dbReference type="SMART" id="SM00760"/>
    </source>
</evidence>
<dbReference type="GO" id="GO:0006275">
    <property type="term" value="P:regulation of DNA replication"/>
    <property type="evidence" value="ECO:0007669"/>
    <property type="project" value="UniProtKB-UniRule"/>
</dbReference>
<name>A0A975BWU1_9BACT</name>
<feature type="region of interest" description="Domain IV, binds dsDNA" evidence="7">
    <location>
        <begin position="339"/>
        <end position="461"/>
    </location>
</feature>
<evidence type="ECO:0000256" key="5">
    <source>
        <dbReference type="ARBA" id="ARBA00023121"/>
    </source>
</evidence>
<reference evidence="13" key="1">
    <citation type="journal article" date="2021" name="Microb. Physiol.">
        <title>Proteogenomic Insights into the Physiology of Marine, Sulfate-Reducing, Filamentous Desulfonema limicola and Desulfonema magnum.</title>
        <authorList>
            <person name="Schnaars V."/>
            <person name="Wohlbrand L."/>
            <person name="Scheve S."/>
            <person name="Hinrichs C."/>
            <person name="Reinhardt R."/>
            <person name="Rabus R."/>
        </authorList>
    </citation>
    <scope>NUCLEOTIDE SEQUENCE</scope>
    <source>
        <strain evidence="13">4be13</strain>
    </source>
</reference>
<dbReference type="Gene3D" id="1.10.8.60">
    <property type="match status" value="1"/>
</dbReference>
<protein>
    <recommendedName>
        <fullName evidence="7 8">Chromosomal replication initiator protein DnaA</fullName>
    </recommendedName>
</protein>
<dbReference type="Pfam" id="PF00308">
    <property type="entry name" value="Bac_DnaA"/>
    <property type="match status" value="1"/>
</dbReference>
<dbReference type="HAMAP" id="MF_00377">
    <property type="entry name" value="DnaA_bact"/>
    <property type="match status" value="1"/>
</dbReference>
<dbReference type="PANTHER" id="PTHR30050:SF2">
    <property type="entry name" value="CHROMOSOMAL REPLICATION INITIATOR PROTEIN DNAA"/>
    <property type="match status" value="1"/>
</dbReference>
<dbReference type="InterPro" id="IPR027417">
    <property type="entry name" value="P-loop_NTPase"/>
</dbReference>
<dbReference type="Proteomes" id="UP000663722">
    <property type="component" value="Chromosome"/>
</dbReference>
<proteinExistence type="inferred from homology"/>
<evidence type="ECO:0000256" key="1">
    <source>
        <dbReference type="ARBA" id="ARBA00022490"/>
    </source>
</evidence>
<gene>
    <name evidence="7 13" type="primary">dnaA</name>
    <name evidence="13" type="ORF">dnm_092400</name>
</gene>
<evidence type="ECO:0000256" key="6">
    <source>
        <dbReference type="ARBA" id="ARBA00023125"/>
    </source>
</evidence>
<dbReference type="GO" id="GO:0008289">
    <property type="term" value="F:lipid binding"/>
    <property type="evidence" value="ECO:0007669"/>
    <property type="project" value="UniProtKB-KW"/>
</dbReference>
<feature type="binding site" evidence="7">
    <location>
        <position position="169"/>
    </location>
    <ligand>
        <name>ATP</name>
        <dbReference type="ChEBI" id="CHEBI:30616"/>
    </ligand>
</feature>
<dbReference type="SUPFAM" id="SSF52540">
    <property type="entry name" value="P-loop containing nucleoside triphosphate hydrolases"/>
    <property type="match status" value="1"/>
</dbReference>
<comment type="subunit">
    <text evidence="7">Oligomerizes as a right-handed, spiral filament on DNA at oriC.</text>
</comment>
<evidence type="ECO:0000256" key="4">
    <source>
        <dbReference type="ARBA" id="ARBA00022840"/>
    </source>
</evidence>
<dbReference type="Gene3D" id="1.10.1750.10">
    <property type="match status" value="1"/>
</dbReference>
<evidence type="ECO:0000256" key="3">
    <source>
        <dbReference type="ARBA" id="ARBA00022741"/>
    </source>
</evidence>
<dbReference type="InterPro" id="IPR010921">
    <property type="entry name" value="Trp_repressor/repl_initiator"/>
</dbReference>
<dbReference type="NCBIfam" id="TIGR00362">
    <property type="entry name" value="DnaA"/>
    <property type="match status" value="1"/>
</dbReference>
<feature type="region of interest" description="Disordered" evidence="11">
    <location>
        <begin position="85"/>
        <end position="118"/>
    </location>
</feature>
<feature type="domain" description="Chromosomal replication initiator DnaA C-terminal" evidence="12">
    <location>
        <begin position="367"/>
        <end position="435"/>
    </location>
</feature>
<dbReference type="EMBL" id="CP061800">
    <property type="protein sequence ID" value="QTA93143.1"/>
    <property type="molecule type" value="Genomic_DNA"/>
</dbReference>
<dbReference type="InterPro" id="IPR013159">
    <property type="entry name" value="DnaA_C"/>
</dbReference>
<comment type="subcellular location">
    <subcellularLocation>
        <location evidence="7">Cytoplasm</location>
    </subcellularLocation>
</comment>
<accession>A0A975BWU1</accession>
<dbReference type="PRINTS" id="PR00051">
    <property type="entry name" value="DNAA"/>
</dbReference>
<keyword evidence="6 7" id="KW-0238">DNA-binding</keyword>
<dbReference type="GO" id="GO:0006270">
    <property type="term" value="P:DNA replication initiation"/>
    <property type="evidence" value="ECO:0007669"/>
    <property type="project" value="UniProtKB-UniRule"/>
</dbReference>
<keyword evidence="4 7" id="KW-0067">ATP-binding</keyword>
<dbReference type="InterPro" id="IPR013317">
    <property type="entry name" value="DnaA_dom"/>
</dbReference>
<dbReference type="PANTHER" id="PTHR30050">
    <property type="entry name" value="CHROMOSOMAL REPLICATION INITIATOR PROTEIN DNAA"/>
    <property type="match status" value="1"/>
</dbReference>
<dbReference type="RefSeq" id="WP_207680214.1">
    <property type="nucleotide sequence ID" value="NZ_CP061800.1"/>
</dbReference>
<comment type="similarity">
    <text evidence="7 10">Belongs to the DnaA family.</text>
</comment>
<evidence type="ECO:0000256" key="8">
    <source>
        <dbReference type="NCBIfam" id="TIGR00362"/>
    </source>
</evidence>
<comment type="domain">
    <text evidence="7">Domain I is involved in oligomerization and binding regulators, domain II is flexibile and of varying length in different bacteria, domain III forms the AAA+ region, while domain IV binds dsDNA.</text>
</comment>